<dbReference type="InterPro" id="IPR003594">
    <property type="entry name" value="HATPase_dom"/>
</dbReference>
<evidence type="ECO:0000259" key="7">
    <source>
        <dbReference type="PROSITE" id="PS50109"/>
    </source>
</evidence>
<dbReference type="Pfam" id="PF00072">
    <property type="entry name" value="Response_reg"/>
    <property type="match status" value="1"/>
</dbReference>
<evidence type="ECO:0000313" key="12">
    <source>
        <dbReference type="Proteomes" id="UP000646426"/>
    </source>
</evidence>
<evidence type="ECO:0000256" key="1">
    <source>
        <dbReference type="ARBA" id="ARBA00000085"/>
    </source>
</evidence>
<evidence type="ECO:0000256" key="4">
    <source>
        <dbReference type="ARBA" id="ARBA00022679"/>
    </source>
</evidence>
<feature type="domain" description="Response regulatory" evidence="8">
    <location>
        <begin position="975"/>
        <end position="1091"/>
    </location>
</feature>
<dbReference type="InterPro" id="IPR035965">
    <property type="entry name" value="PAS-like_dom_sf"/>
</dbReference>
<dbReference type="InterPro" id="IPR036890">
    <property type="entry name" value="HATPase_C_sf"/>
</dbReference>
<dbReference type="Gene3D" id="3.30.450.20">
    <property type="entry name" value="PAS domain"/>
    <property type="match status" value="3"/>
</dbReference>
<accession>A0A918SSP0</accession>
<dbReference type="InterPro" id="IPR000700">
    <property type="entry name" value="PAS-assoc_C"/>
</dbReference>
<dbReference type="Pfam" id="PF08447">
    <property type="entry name" value="PAS_3"/>
    <property type="match status" value="2"/>
</dbReference>
<evidence type="ECO:0000256" key="6">
    <source>
        <dbReference type="PROSITE-ProRule" id="PRU00169"/>
    </source>
</evidence>
<dbReference type="SMART" id="SM00448">
    <property type="entry name" value="REC"/>
    <property type="match status" value="1"/>
</dbReference>
<proteinExistence type="predicted"/>
<dbReference type="InterPro" id="IPR005467">
    <property type="entry name" value="His_kinase_dom"/>
</dbReference>
<dbReference type="SMART" id="SM00091">
    <property type="entry name" value="PAS"/>
    <property type="match status" value="3"/>
</dbReference>
<dbReference type="SMART" id="SM00086">
    <property type="entry name" value="PAC"/>
    <property type="match status" value="2"/>
</dbReference>
<dbReference type="CDD" id="cd17580">
    <property type="entry name" value="REC_2_DhkD-like"/>
    <property type="match status" value="1"/>
</dbReference>
<dbReference type="SMART" id="SM00387">
    <property type="entry name" value="HATPase_c"/>
    <property type="match status" value="1"/>
</dbReference>
<dbReference type="CDD" id="cd00130">
    <property type="entry name" value="PAS"/>
    <property type="match status" value="2"/>
</dbReference>
<dbReference type="Pfam" id="PF02518">
    <property type="entry name" value="HATPase_c"/>
    <property type="match status" value="1"/>
</dbReference>
<feature type="modified residue" description="4-aspartylphosphate" evidence="6">
    <location>
        <position position="1024"/>
    </location>
</feature>
<dbReference type="PRINTS" id="PR00344">
    <property type="entry name" value="BCTRLSENSOR"/>
</dbReference>
<dbReference type="CDD" id="cd00075">
    <property type="entry name" value="HATPase"/>
    <property type="match status" value="1"/>
</dbReference>
<dbReference type="PROSITE" id="PS50112">
    <property type="entry name" value="PAS"/>
    <property type="match status" value="1"/>
</dbReference>
<keyword evidence="12" id="KW-1185">Reference proteome</keyword>
<dbReference type="InterPro" id="IPR036097">
    <property type="entry name" value="HisK_dim/P_sf"/>
</dbReference>
<dbReference type="SUPFAM" id="SSF55785">
    <property type="entry name" value="PYP-like sensor domain (PAS domain)"/>
    <property type="match status" value="3"/>
</dbReference>
<dbReference type="PANTHER" id="PTHR43547">
    <property type="entry name" value="TWO-COMPONENT HISTIDINE KINASE"/>
    <property type="match status" value="1"/>
</dbReference>
<dbReference type="SUPFAM" id="SSF47384">
    <property type="entry name" value="Homodimeric domain of signal transducing histidine kinase"/>
    <property type="match status" value="1"/>
</dbReference>
<keyword evidence="5" id="KW-0418">Kinase</keyword>
<dbReference type="InterPro" id="IPR001610">
    <property type="entry name" value="PAC"/>
</dbReference>
<comment type="caution">
    <text evidence="11">The sequence shown here is derived from an EMBL/GenBank/DDBJ whole genome shotgun (WGS) entry which is preliminary data.</text>
</comment>
<dbReference type="NCBIfam" id="TIGR00229">
    <property type="entry name" value="sensory_box"/>
    <property type="match status" value="2"/>
</dbReference>
<dbReference type="InterPro" id="IPR003018">
    <property type="entry name" value="GAF"/>
</dbReference>
<sequence length="1100" mass="122088">MPSSRIRPSVPTGVSAGPCLEVPLISLDRCDAADPLAALDALDAWLDAVGSPEAAARVLAAVAEGVRRLVQADAVLIEPGRATSSAAPPAAAGLDDAQSLALAALLGDPAGVTPPEFTAVPALGFGRVRHVPLADVPGARLTALRREACSEFDDAMLARCARLVGRHLERWRMQQCVHESESRFRTMADHAPMMIWVSEADGRCTFVSDSWREFTGIATLDVDEDRLACVHEDDRERVRTTLLTAHERRRPTRIEYRLRRHDGQHRWVLDAVAPRFDAHGALLGCIGSMLEIDEHRRRERDARFASQMQSALAQLDDAEDIMHVAADRIGRYFGIPTLVFADVGEDGQDATVVHLHGENHVVSAPRTLSDVIDDRFLEPLRTGNTITVHDVATDPRTAVRLDEYRARDIGSVMIVPFPSGGRWRFVLVAQDAQPREWRDDERELLHELTARVHLRLERARANAAMRESREQYRLLFESIDEGFCVIELLCHPDGTAFDYRHLEVNPAFERHCGVRNAVGHTALELIPGLEPHWFRTYGEVAHGGRPVRFEAQARALQRWFDVYAFRIGRPADRRVAVLFSDITGRKHTEAALRRNEERLRLALVTGRLGSWQLDLLTMDFTCTALCKSHYGLAADAPLAYARLWDELVHPDDRDAMQAELRAAIEHHRDYEAEYRVVWSDGSVHWLVARGRAAYDARGQAIAVAGVTLDITERRQTEEALRDADRRKDEFIATLAHELRNPLAPLRHCLHILQMESAAPVDLPRMHAMMDRQVRHLVRLVDDLLEVSRISRGKIELRRERIDLAQVIQHAVETSRPLVDAGRHALDVELATAPLLLDADAIRLAQVFSNLLNNAAKYTPHGGRIAVSASAEGTDAVVRVRDNGVGIPLDMLPRVFEMFSQVDHTLDQAQGGLGIGLTLVRSLVELHGGTVSAQSAGRGCGAEFTVRLPLCDTPTAHGSTPRIADGVTDRGDGPQRVLVIDDNRESADSLAMFLRLCGREVHVAYDGNAGIEAAERLRPDAMLVDIGMPGRNGYEVCTHVRAQAWGHALAIFAVTGWGQQDDRHRSERCGFDGHLVKPVDPDALLANVDEACRRRRELTTP</sequence>
<dbReference type="FunFam" id="3.30.565.10:FF:000006">
    <property type="entry name" value="Sensor histidine kinase WalK"/>
    <property type="match status" value="1"/>
</dbReference>
<dbReference type="FunFam" id="3.30.450.20:FF:000099">
    <property type="entry name" value="Sensory box sensor histidine kinase"/>
    <property type="match status" value="1"/>
</dbReference>
<feature type="domain" description="Histidine kinase" evidence="7">
    <location>
        <begin position="733"/>
        <end position="951"/>
    </location>
</feature>
<evidence type="ECO:0000259" key="10">
    <source>
        <dbReference type="PROSITE" id="PS50113"/>
    </source>
</evidence>
<name>A0A918SSP0_9GAMM</name>
<feature type="domain" description="PAS" evidence="9">
    <location>
        <begin position="180"/>
        <end position="249"/>
    </location>
</feature>
<dbReference type="Pfam" id="PF13188">
    <property type="entry name" value="PAS_8"/>
    <property type="match status" value="1"/>
</dbReference>
<dbReference type="PROSITE" id="PS50109">
    <property type="entry name" value="HIS_KIN"/>
    <property type="match status" value="1"/>
</dbReference>
<dbReference type="AlphaFoldDB" id="A0A918SSP0"/>
<dbReference type="Gene3D" id="3.30.565.10">
    <property type="entry name" value="Histidine kinase-like ATPase, C-terminal domain"/>
    <property type="match status" value="1"/>
</dbReference>
<dbReference type="Gene3D" id="2.10.70.100">
    <property type="match status" value="1"/>
</dbReference>
<dbReference type="Gene3D" id="3.30.450.40">
    <property type="match status" value="1"/>
</dbReference>
<dbReference type="GO" id="GO:0005886">
    <property type="term" value="C:plasma membrane"/>
    <property type="evidence" value="ECO:0007669"/>
    <property type="project" value="UniProtKB-ARBA"/>
</dbReference>
<evidence type="ECO:0000259" key="8">
    <source>
        <dbReference type="PROSITE" id="PS50110"/>
    </source>
</evidence>
<dbReference type="InterPro" id="IPR001789">
    <property type="entry name" value="Sig_transdc_resp-reg_receiver"/>
</dbReference>
<dbReference type="SUPFAM" id="SSF52172">
    <property type="entry name" value="CheY-like"/>
    <property type="match status" value="1"/>
</dbReference>
<feature type="domain" description="PAC" evidence="10">
    <location>
        <begin position="252"/>
        <end position="304"/>
    </location>
</feature>
<dbReference type="InterPro" id="IPR013655">
    <property type="entry name" value="PAS_fold_3"/>
</dbReference>
<comment type="catalytic activity">
    <reaction evidence="1">
        <text>ATP + protein L-histidine = ADP + protein N-phospho-L-histidine.</text>
        <dbReference type="EC" id="2.7.13.3"/>
    </reaction>
</comment>
<evidence type="ECO:0000256" key="3">
    <source>
        <dbReference type="ARBA" id="ARBA00022553"/>
    </source>
</evidence>
<dbReference type="SUPFAM" id="SSF55874">
    <property type="entry name" value="ATPase domain of HSP90 chaperone/DNA topoisomerase II/histidine kinase"/>
    <property type="match status" value="1"/>
</dbReference>
<dbReference type="Pfam" id="PF00512">
    <property type="entry name" value="HisKA"/>
    <property type="match status" value="1"/>
</dbReference>
<protein>
    <recommendedName>
        <fullName evidence="2">histidine kinase</fullName>
        <ecNumber evidence="2">2.7.13.3</ecNumber>
    </recommendedName>
</protein>
<dbReference type="InterPro" id="IPR000014">
    <property type="entry name" value="PAS"/>
</dbReference>
<dbReference type="Gene3D" id="3.40.50.2300">
    <property type="match status" value="1"/>
</dbReference>
<reference evidence="11" key="2">
    <citation type="submission" date="2020-09" db="EMBL/GenBank/DDBJ databases">
        <authorList>
            <person name="Sun Q."/>
            <person name="Kim S."/>
        </authorList>
    </citation>
    <scope>NUCLEOTIDE SEQUENCE</scope>
    <source>
        <strain evidence="11">KCTC 23077</strain>
    </source>
</reference>
<dbReference type="InterPro" id="IPR003661">
    <property type="entry name" value="HisK_dim/P_dom"/>
</dbReference>
<reference evidence="11" key="1">
    <citation type="journal article" date="2014" name="Int. J. Syst. Evol. Microbiol.">
        <title>Complete genome sequence of Corynebacterium casei LMG S-19264T (=DSM 44701T), isolated from a smear-ripened cheese.</title>
        <authorList>
            <consortium name="US DOE Joint Genome Institute (JGI-PGF)"/>
            <person name="Walter F."/>
            <person name="Albersmeier A."/>
            <person name="Kalinowski J."/>
            <person name="Ruckert C."/>
        </authorList>
    </citation>
    <scope>NUCLEOTIDE SEQUENCE</scope>
    <source>
        <strain evidence="11">KCTC 23077</strain>
    </source>
</reference>
<dbReference type="Gene3D" id="1.10.287.130">
    <property type="match status" value="1"/>
</dbReference>
<dbReference type="EMBL" id="BMYD01000001">
    <property type="protein sequence ID" value="GHA69462.1"/>
    <property type="molecule type" value="Genomic_DNA"/>
</dbReference>
<dbReference type="SMART" id="SM00065">
    <property type="entry name" value="GAF"/>
    <property type="match status" value="1"/>
</dbReference>
<dbReference type="CDD" id="cd00082">
    <property type="entry name" value="HisKA"/>
    <property type="match status" value="1"/>
</dbReference>
<evidence type="ECO:0000259" key="9">
    <source>
        <dbReference type="PROSITE" id="PS50112"/>
    </source>
</evidence>
<dbReference type="InterPro" id="IPR004358">
    <property type="entry name" value="Sig_transdc_His_kin-like_C"/>
</dbReference>
<dbReference type="PANTHER" id="PTHR43547:SF2">
    <property type="entry name" value="HYBRID SIGNAL TRANSDUCTION HISTIDINE KINASE C"/>
    <property type="match status" value="1"/>
</dbReference>
<dbReference type="SUPFAM" id="SSF55781">
    <property type="entry name" value="GAF domain-like"/>
    <property type="match status" value="1"/>
</dbReference>
<dbReference type="InterPro" id="IPR029016">
    <property type="entry name" value="GAF-like_dom_sf"/>
</dbReference>
<evidence type="ECO:0000256" key="5">
    <source>
        <dbReference type="ARBA" id="ARBA00022777"/>
    </source>
</evidence>
<evidence type="ECO:0000256" key="2">
    <source>
        <dbReference type="ARBA" id="ARBA00012438"/>
    </source>
</evidence>
<feature type="domain" description="PAC" evidence="10">
    <location>
        <begin position="670"/>
        <end position="722"/>
    </location>
</feature>
<dbReference type="InterPro" id="IPR011006">
    <property type="entry name" value="CheY-like_superfamily"/>
</dbReference>
<dbReference type="PROSITE" id="PS50110">
    <property type="entry name" value="RESPONSE_REGULATORY"/>
    <property type="match status" value="1"/>
</dbReference>
<organism evidence="11 12">
    <name type="scientific">Cognatilysobacter bugurensis</name>
    <dbReference type="NCBI Taxonomy" id="543356"/>
    <lineage>
        <taxon>Bacteria</taxon>
        <taxon>Pseudomonadati</taxon>
        <taxon>Pseudomonadota</taxon>
        <taxon>Gammaproteobacteria</taxon>
        <taxon>Lysobacterales</taxon>
        <taxon>Lysobacteraceae</taxon>
        <taxon>Cognatilysobacter</taxon>
    </lineage>
</organism>
<dbReference type="EC" id="2.7.13.3" evidence="2"/>
<gene>
    <name evidence="11" type="ORF">GCM10007067_01750</name>
</gene>
<dbReference type="GO" id="GO:0000155">
    <property type="term" value="F:phosphorelay sensor kinase activity"/>
    <property type="evidence" value="ECO:0007669"/>
    <property type="project" value="InterPro"/>
</dbReference>
<dbReference type="Proteomes" id="UP000646426">
    <property type="component" value="Unassembled WGS sequence"/>
</dbReference>
<keyword evidence="4" id="KW-0808">Transferase</keyword>
<dbReference type="RefSeq" id="WP_189452416.1">
    <property type="nucleotide sequence ID" value="NZ_BMYD01000001.1"/>
</dbReference>
<keyword evidence="3 6" id="KW-0597">Phosphoprotein</keyword>
<evidence type="ECO:0000313" key="11">
    <source>
        <dbReference type="EMBL" id="GHA69462.1"/>
    </source>
</evidence>
<dbReference type="PROSITE" id="PS50113">
    <property type="entry name" value="PAC"/>
    <property type="match status" value="2"/>
</dbReference>
<dbReference type="SMART" id="SM00388">
    <property type="entry name" value="HisKA"/>
    <property type="match status" value="1"/>
</dbReference>